<dbReference type="EMBL" id="AP021879">
    <property type="protein sequence ID" value="BBO87805.1"/>
    <property type="molecule type" value="Genomic_DNA"/>
</dbReference>
<evidence type="ECO:0000313" key="2">
    <source>
        <dbReference type="EMBL" id="BBO87805.1"/>
    </source>
</evidence>
<sequence length="300" mass="33472">MTEHVHFEVGEKYENMKGVFEVIAIHRDSMDIRWEDGEEVSTPIALQQRIIERMRHEQELEDAQKAARTKKAKGGGASAAKPFEGVVDGDFSDSVTRTTWRGRGQLGGSLARQMKGGEFKFNSWAVMRKPEVHWLDMKRQKQSDLPLQAKFYARLEPKQLCFGFHLPRSVDAAVSDKGDWQALMTWLGKTENEDWLRELCTSLQLVVCDLTGKAFTGTIEACEGAWSHHQGDGDATAIDGLCHFLSSAAENSPVDLRIEKRLEKSAAIGKEKAIVTELASLFESLIPLYRAVAASESMSA</sequence>
<accession>A0A5K8A5L3</accession>
<protein>
    <submittedName>
        <fullName evidence="2">Uncharacterized protein</fullName>
    </submittedName>
</protein>
<dbReference type="Proteomes" id="UP000422108">
    <property type="component" value="Chromosome"/>
</dbReference>
<keyword evidence="3" id="KW-1185">Reference proteome</keyword>
<gene>
    <name evidence="2" type="ORF">DSCOOX_09850</name>
</gene>
<evidence type="ECO:0000256" key="1">
    <source>
        <dbReference type="SAM" id="MobiDB-lite"/>
    </source>
</evidence>
<organism evidence="2 3">
    <name type="scientific">Desulfosarcina ovata subsp. ovata</name>
    <dbReference type="NCBI Taxonomy" id="2752305"/>
    <lineage>
        <taxon>Bacteria</taxon>
        <taxon>Pseudomonadati</taxon>
        <taxon>Thermodesulfobacteriota</taxon>
        <taxon>Desulfobacteria</taxon>
        <taxon>Desulfobacterales</taxon>
        <taxon>Desulfosarcinaceae</taxon>
        <taxon>Desulfosarcina</taxon>
    </lineage>
</organism>
<evidence type="ECO:0000313" key="3">
    <source>
        <dbReference type="Proteomes" id="UP000422108"/>
    </source>
</evidence>
<dbReference type="AlphaFoldDB" id="A0A5K8A5L3"/>
<name>A0A5K8A5L3_9BACT</name>
<feature type="region of interest" description="Disordered" evidence="1">
    <location>
        <begin position="58"/>
        <end position="81"/>
    </location>
</feature>
<dbReference type="RefSeq" id="WP_155309214.1">
    <property type="nucleotide sequence ID" value="NZ_AP021879.1"/>
</dbReference>
<reference evidence="2 3" key="1">
    <citation type="submission" date="2019-11" db="EMBL/GenBank/DDBJ databases">
        <title>Comparative genomics of hydrocarbon-degrading Desulfosarcina strains.</title>
        <authorList>
            <person name="Watanabe M."/>
            <person name="Kojima H."/>
            <person name="Fukui M."/>
        </authorList>
    </citation>
    <scope>NUCLEOTIDE SEQUENCE [LARGE SCALE GENOMIC DNA]</scope>
    <source>
        <strain evidence="3">oXyS1</strain>
    </source>
</reference>
<proteinExistence type="predicted"/>